<feature type="signal peptide" evidence="3">
    <location>
        <begin position="1"/>
        <end position="25"/>
    </location>
</feature>
<feature type="compositionally biased region" description="Low complexity" evidence="1">
    <location>
        <begin position="38"/>
        <end position="49"/>
    </location>
</feature>
<dbReference type="Proteomes" id="UP001209229">
    <property type="component" value="Unassembled WGS sequence"/>
</dbReference>
<evidence type="ECO:0000256" key="1">
    <source>
        <dbReference type="SAM" id="MobiDB-lite"/>
    </source>
</evidence>
<sequence>MKKKIILAITLVLFCINICVNISLVAQKATAPNINPKTTEQSITQEQTTDNASSTTKPVKPAKEKSTDWFSIIIASTFMLGLFALFPLVIFTNIKEKISLTPKSNAEIEDFISSLSMEERNQRAYEILESIENKLSTVPGEDGSELLTITKGSQARYVRNGLEYIATYLQPDNQELIEQMNAIKEVYDNRTERYFAGSKWILGCAIAIPVIAAFIDFSSLWSSLMLLHFCGITFYYLASRVPAYILEKRLRIFGSKGKGLVGVIMTSLFAGSATKHYVSINGGPWKRDYDEEFSSNMTFLMIATIIAFFIGVLVAIFGVINFILNYSTNFILPFKSCKQWYDKTFIEQPIAITA</sequence>
<evidence type="ECO:0000313" key="5">
    <source>
        <dbReference type="Proteomes" id="UP001209229"/>
    </source>
</evidence>
<keyword evidence="2" id="KW-0812">Transmembrane</keyword>
<evidence type="ECO:0000256" key="3">
    <source>
        <dbReference type="SAM" id="SignalP"/>
    </source>
</evidence>
<organism evidence="4 5">
    <name type="scientific">Plebeiibacterium sediminum</name>
    <dbReference type="NCBI Taxonomy" id="2992112"/>
    <lineage>
        <taxon>Bacteria</taxon>
        <taxon>Pseudomonadati</taxon>
        <taxon>Bacteroidota</taxon>
        <taxon>Bacteroidia</taxon>
        <taxon>Marinilabiliales</taxon>
        <taxon>Marinilabiliaceae</taxon>
        <taxon>Plebeiibacterium</taxon>
    </lineage>
</organism>
<feature type="chain" id="PRO_5041988295" evidence="3">
    <location>
        <begin position="26"/>
        <end position="354"/>
    </location>
</feature>
<accession>A0AAE3M5X8</accession>
<evidence type="ECO:0000313" key="4">
    <source>
        <dbReference type="EMBL" id="MCW3787210.1"/>
    </source>
</evidence>
<feature type="transmembrane region" description="Helical" evidence="2">
    <location>
        <begin position="194"/>
        <end position="215"/>
    </location>
</feature>
<keyword evidence="2" id="KW-1133">Transmembrane helix</keyword>
<feature type="transmembrane region" description="Helical" evidence="2">
    <location>
        <begin position="259"/>
        <end position="278"/>
    </location>
</feature>
<dbReference type="AlphaFoldDB" id="A0AAE3M5X8"/>
<feature type="transmembrane region" description="Helical" evidence="2">
    <location>
        <begin position="69"/>
        <end position="91"/>
    </location>
</feature>
<protein>
    <submittedName>
        <fullName evidence="4">Uncharacterized protein</fullName>
    </submittedName>
</protein>
<feature type="transmembrane region" description="Helical" evidence="2">
    <location>
        <begin position="221"/>
        <end position="238"/>
    </location>
</feature>
<keyword evidence="2" id="KW-0472">Membrane</keyword>
<gene>
    <name evidence="4" type="ORF">OM075_12075</name>
</gene>
<proteinExistence type="predicted"/>
<dbReference type="RefSeq" id="WP_301190774.1">
    <property type="nucleotide sequence ID" value="NZ_JAPDPJ010000025.1"/>
</dbReference>
<feature type="transmembrane region" description="Helical" evidence="2">
    <location>
        <begin position="298"/>
        <end position="324"/>
    </location>
</feature>
<comment type="caution">
    <text evidence="4">The sequence shown here is derived from an EMBL/GenBank/DDBJ whole genome shotgun (WGS) entry which is preliminary data.</text>
</comment>
<evidence type="ECO:0000256" key="2">
    <source>
        <dbReference type="SAM" id="Phobius"/>
    </source>
</evidence>
<keyword evidence="3" id="KW-0732">Signal</keyword>
<feature type="region of interest" description="Disordered" evidence="1">
    <location>
        <begin position="35"/>
        <end position="61"/>
    </location>
</feature>
<dbReference type="EMBL" id="JAPDPJ010000025">
    <property type="protein sequence ID" value="MCW3787210.1"/>
    <property type="molecule type" value="Genomic_DNA"/>
</dbReference>
<reference evidence="4" key="1">
    <citation type="submission" date="2022-10" db="EMBL/GenBank/DDBJ databases">
        <authorList>
            <person name="Yu W.X."/>
        </authorList>
    </citation>
    <scope>NUCLEOTIDE SEQUENCE</scope>
    <source>
        <strain evidence="4">AAT</strain>
    </source>
</reference>
<name>A0AAE3M5X8_9BACT</name>
<keyword evidence="5" id="KW-1185">Reference proteome</keyword>